<accession>A0A6S7HPP5</accession>
<gene>
    <name evidence="7" type="ORF">PACLA_8A032163</name>
</gene>
<evidence type="ECO:0000256" key="4">
    <source>
        <dbReference type="ARBA" id="ARBA00023242"/>
    </source>
</evidence>
<dbReference type="PRINTS" id="PR00024">
    <property type="entry name" value="HOMEOBOX"/>
</dbReference>
<keyword evidence="2 5" id="KW-0238">DNA-binding</keyword>
<dbReference type="GO" id="GO:0030154">
    <property type="term" value="P:cell differentiation"/>
    <property type="evidence" value="ECO:0007669"/>
    <property type="project" value="TreeGrafter"/>
</dbReference>
<protein>
    <submittedName>
        <fullName evidence="7">Homeobox Nkx</fullName>
    </submittedName>
</protein>
<dbReference type="EMBL" id="CACRXK020005289">
    <property type="protein sequence ID" value="CAB4005713.1"/>
    <property type="molecule type" value="Genomic_DNA"/>
</dbReference>
<dbReference type="InterPro" id="IPR050394">
    <property type="entry name" value="Homeobox_NK-like"/>
</dbReference>
<evidence type="ECO:0000256" key="5">
    <source>
        <dbReference type="PROSITE-ProRule" id="PRU00108"/>
    </source>
</evidence>
<evidence type="ECO:0000256" key="2">
    <source>
        <dbReference type="ARBA" id="ARBA00023125"/>
    </source>
</evidence>
<dbReference type="GO" id="GO:0000978">
    <property type="term" value="F:RNA polymerase II cis-regulatory region sequence-specific DNA binding"/>
    <property type="evidence" value="ECO:0007669"/>
    <property type="project" value="TreeGrafter"/>
</dbReference>
<sequence length="230" mass="27175">MAGFGKSANGVSTFSVREILNLKEDSQKNIEAVSETERSAYEVDQHNEEKLEFRKVESEMEGKIDGDSDQEIVEIDLTRTPAKSEDPEFQPALRKRRRRVLFTKTQTQELEKRFREQRYLSAPEREELSKLIDLTPTQIKIWYQNHRYKYKRQREESAAMHRLQFFSTPIRAIPLPLPIYRHYPCCTVAHRGTMAAYNRTHQLPRQQSYCSAFNACALNPRLTCHYRPYR</sequence>
<keyword evidence="4 5" id="KW-0539">Nucleus</keyword>
<comment type="caution">
    <text evidence="7">The sequence shown here is derived from an EMBL/GenBank/DDBJ whole genome shotgun (WGS) entry which is preliminary data.</text>
</comment>
<evidence type="ECO:0000256" key="3">
    <source>
        <dbReference type="ARBA" id="ARBA00023155"/>
    </source>
</evidence>
<dbReference type="Pfam" id="PF00046">
    <property type="entry name" value="Homeodomain"/>
    <property type="match status" value="1"/>
</dbReference>
<dbReference type="SMART" id="SM00389">
    <property type="entry name" value="HOX"/>
    <property type="match status" value="1"/>
</dbReference>
<dbReference type="CDD" id="cd00086">
    <property type="entry name" value="homeodomain"/>
    <property type="match status" value="1"/>
</dbReference>
<dbReference type="AlphaFoldDB" id="A0A6S7HPP5"/>
<dbReference type="PROSITE" id="PS50071">
    <property type="entry name" value="HOMEOBOX_2"/>
    <property type="match status" value="1"/>
</dbReference>
<dbReference type="InterPro" id="IPR017970">
    <property type="entry name" value="Homeobox_CS"/>
</dbReference>
<dbReference type="GO" id="GO:0000981">
    <property type="term" value="F:DNA-binding transcription factor activity, RNA polymerase II-specific"/>
    <property type="evidence" value="ECO:0007669"/>
    <property type="project" value="InterPro"/>
</dbReference>
<dbReference type="PANTHER" id="PTHR24340">
    <property type="entry name" value="HOMEOBOX PROTEIN NKX"/>
    <property type="match status" value="1"/>
</dbReference>
<dbReference type="Proteomes" id="UP001152795">
    <property type="component" value="Unassembled WGS sequence"/>
</dbReference>
<name>A0A6S7HPP5_PARCT</name>
<comment type="subcellular location">
    <subcellularLocation>
        <location evidence="1 5 6">Nucleus</location>
    </subcellularLocation>
</comment>
<organism evidence="7 8">
    <name type="scientific">Paramuricea clavata</name>
    <name type="common">Red gorgonian</name>
    <name type="synonym">Violescent sea-whip</name>
    <dbReference type="NCBI Taxonomy" id="317549"/>
    <lineage>
        <taxon>Eukaryota</taxon>
        <taxon>Metazoa</taxon>
        <taxon>Cnidaria</taxon>
        <taxon>Anthozoa</taxon>
        <taxon>Octocorallia</taxon>
        <taxon>Malacalcyonacea</taxon>
        <taxon>Plexauridae</taxon>
        <taxon>Paramuricea</taxon>
    </lineage>
</organism>
<dbReference type="OrthoDB" id="6159439at2759"/>
<dbReference type="SUPFAM" id="SSF46689">
    <property type="entry name" value="Homeodomain-like"/>
    <property type="match status" value="1"/>
</dbReference>
<dbReference type="InterPro" id="IPR001356">
    <property type="entry name" value="HD"/>
</dbReference>
<reference evidence="7" key="1">
    <citation type="submission" date="2020-04" db="EMBL/GenBank/DDBJ databases">
        <authorList>
            <person name="Alioto T."/>
            <person name="Alioto T."/>
            <person name="Gomez Garrido J."/>
        </authorList>
    </citation>
    <scope>NUCLEOTIDE SEQUENCE</scope>
    <source>
        <strain evidence="7">A484AB</strain>
    </source>
</reference>
<keyword evidence="3 5" id="KW-0371">Homeobox</keyword>
<evidence type="ECO:0000256" key="6">
    <source>
        <dbReference type="RuleBase" id="RU000682"/>
    </source>
</evidence>
<dbReference type="InterPro" id="IPR009057">
    <property type="entry name" value="Homeodomain-like_sf"/>
</dbReference>
<dbReference type="GO" id="GO:0005634">
    <property type="term" value="C:nucleus"/>
    <property type="evidence" value="ECO:0007669"/>
    <property type="project" value="UniProtKB-SubCell"/>
</dbReference>
<dbReference type="PANTHER" id="PTHR24340:SF82">
    <property type="entry name" value="HOMEOBOX PROTEIN VND"/>
    <property type="match status" value="1"/>
</dbReference>
<feature type="DNA-binding region" description="Homeobox" evidence="5">
    <location>
        <begin position="95"/>
        <end position="154"/>
    </location>
</feature>
<dbReference type="Gene3D" id="1.10.10.60">
    <property type="entry name" value="Homeodomain-like"/>
    <property type="match status" value="1"/>
</dbReference>
<evidence type="ECO:0000313" key="8">
    <source>
        <dbReference type="Proteomes" id="UP001152795"/>
    </source>
</evidence>
<dbReference type="InterPro" id="IPR020479">
    <property type="entry name" value="HD_metazoa"/>
</dbReference>
<evidence type="ECO:0000313" key="7">
    <source>
        <dbReference type="EMBL" id="CAB4005713.1"/>
    </source>
</evidence>
<proteinExistence type="predicted"/>
<keyword evidence="8" id="KW-1185">Reference proteome</keyword>
<dbReference type="PROSITE" id="PS00027">
    <property type="entry name" value="HOMEOBOX_1"/>
    <property type="match status" value="1"/>
</dbReference>
<evidence type="ECO:0000256" key="1">
    <source>
        <dbReference type="ARBA" id="ARBA00004123"/>
    </source>
</evidence>